<feature type="transmembrane region" description="Helical" evidence="1">
    <location>
        <begin position="73"/>
        <end position="96"/>
    </location>
</feature>
<feature type="transmembrane region" description="Helical" evidence="1">
    <location>
        <begin position="131"/>
        <end position="150"/>
    </location>
</feature>
<comment type="caution">
    <text evidence="2">The sequence shown here is derived from an EMBL/GenBank/DDBJ whole genome shotgun (WGS) entry which is preliminary data.</text>
</comment>
<feature type="transmembrane region" description="Helical" evidence="1">
    <location>
        <begin position="12"/>
        <end position="34"/>
    </location>
</feature>
<gene>
    <name evidence="2" type="ORF">COU85_01020</name>
</gene>
<keyword evidence="1" id="KW-1133">Transmembrane helix</keyword>
<dbReference type="InterPro" id="IPR014509">
    <property type="entry name" value="YjdF-like"/>
</dbReference>
<dbReference type="Proteomes" id="UP000231086">
    <property type="component" value="Unassembled WGS sequence"/>
</dbReference>
<evidence type="ECO:0000313" key="2">
    <source>
        <dbReference type="EMBL" id="PJE59935.1"/>
    </source>
</evidence>
<protein>
    <recommendedName>
        <fullName evidence="4">DUF2238 domain-containing protein</fullName>
    </recommendedName>
</protein>
<dbReference type="Pfam" id="PF09997">
    <property type="entry name" value="DUF2238"/>
    <property type="match status" value="1"/>
</dbReference>
<name>A0A2M8KJ42_9BACT</name>
<accession>A0A2M8KJ42</accession>
<keyword evidence="1" id="KW-0812">Transmembrane</keyword>
<proteinExistence type="predicted"/>
<reference evidence="3" key="1">
    <citation type="submission" date="2017-09" db="EMBL/GenBank/DDBJ databases">
        <title>Depth-based differentiation of microbial function through sediment-hosted aquifers and enrichment of novel symbionts in the deep terrestrial subsurface.</title>
        <authorList>
            <person name="Probst A.J."/>
            <person name="Ladd B."/>
            <person name="Jarett J.K."/>
            <person name="Geller-Mcgrath D.E."/>
            <person name="Sieber C.M.K."/>
            <person name="Emerson J.B."/>
            <person name="Anantharaman K."/>
            <person name="Thomas B.C."/>
            <person name="Malmstrom R."/>
            <person name="Stieglmeier M."/>
            <person name="Klingl A."/>
            <person name="Woyke T."/>
            <person name="Ryan C.M."/>
            <person name="Banfield J.F."/>
        </authorList>
    </citation>
    <scope>NUCLEOTIDE SEQUENCE [LARGE SCALE GENOMIC DNA]</scope>
</reference>
<evidence type="ECO:0008006" key="4">
    <source>
        <dbReference type="Google" id="ProtNLM"/>
    </source>
</evidence>
<feature type="transmembrane region" description="Helical" evidence="1">
    <location>
        <begin position="176"/>
        <end position="196"/>
    </location>
</feature>
<feature type="transmembrane region" description="Helical" evidence="1">
    <location>
        <begin position="40"/>
        <end position="61"/>
    </location>
</feature>
<dbReference type="EMBL" id="PFEA01000019">
    <property type="protein sequence ID" value="PJE59935.1"/>
    <property type="molecule type" value="Genomic_DNA"/>
</dbReference>
<evidence type="ECO:0000313" key="3">
    <source>
        <dbReference type="Proteomes" id="UP000231086"/>
    </source>
</evidence>
<evidence type="ECO:0000256" key="1">
    <source>
        <dbReference type="SAM" id="Phobius"/>
    </source>
</evidence>
<feature type="transmembrane region" description="Helical" evidence="1">
    <location>
        <begin position="102"/>
        <end position="119"/>
    </location>
</feature>
<dbReference type="AlphaFoldDB" id="A0A2M8KJ42"/>
<organism evidence="2 3">
    <name type="scientific">Candidatus Portnoybacteria bacterium CG10_big_fil_rev_8_21_14_0_10_44_7</name>
    <dbReference type="NCBI Taxonomy" id="1974816"/>
    <lineage>
        <taxon>Bacteria</taxon>
        <taxon>Candidatus Portnoyibacteriota</taxon>
    </lineage>
</organism>
<keyword evidence="1" id="KW-0472">Membrane</keyword>
<sequence length="202" mass="22703">MAKKTDQFLRWLARSIFLLLIFFELANALGLIHFELVFTWLGLLNTAVVVWLMVELASLFLRKKTGWPLPGWVFLVAGAAVYADALGDILSGYFLFSWYDQAAHFTGGAACAGLVFSFLRRLTKTRIIQIGRWGLTVFSIAITGFLGSLYEIEEYLEDFFRGSHRLGDGFDTANDMLLNALGAVFIILLFILFAVAKSRKKL</sequence>